<dbReference type="OrthoDB" id="9804333at2"/>
<dbReference type="SUPFAM" id="SSF89550">
    <property type="entry name" value="PHP domain-like"/>
    <property type="match status" value="1"/>
</dbReference>
<dbReference type="Proteomes" id="UP000009222">
    <property type="component" value="Chromosome"/>
</dbReference>
<organism evidence="1 2">
    <name type="scientific">Leadbettera azotonutricia (strain ATCC BAA-888 / DSM 13862 / ZAS-9)</name>
    <name type="common">Treponema azotonutricium</name>
    <dbReference type="NCBI Taxonomy" id="545695"/>
    <lineage>
        <taxon>Bacteria</taxon>
        <taxon>Pseudomonadati</taxon>
        <taxon>Spirochaetota</taxon>
        <taxon>Spirochaetia</taxon>
        <taxon>Spirochaetales</taxon>
        <taxon>Breznakiellaceae</taxon>
        <taxon>Leadbettera</taxon>
    </lineage>
</organism>
<dbReference type="Gene3D" id="3.20.20.140">
    <property type="entry name" value="Metal-dependent hydrolases"/>
    <property type="match status" value="1"/>
</dbReference>
<proteinExistence type="predicted"/>
<gene>
    <name evidence="1" type="ordered locus">TREAZ_3436</name>
</gene>
<reference evidence="2" key="1">
    <citation type="submission" date="2009-12" db="EMBL/GenBank/DDBJ databases">
        <title>Complete sequence of Treponema azotonutricium strain ZAS-9.</title>
        <authorList>
            <person name="Tetu S.G."/>
            <person name="Matson E."/>
            <person name="Ren Q."/>
            <person name="Seshadri R."/>
            <person name="Elbourne L."/>
            <person name="Hassan K.A."/>
            <person name="Durkin A."/>
            <person name="Radune D."/>
            <person name="Mohamoud Y."/>
            <person name="Shay R."/>
            <person name="Jin S."/>
            <person name="Zhang X."/>
            <person name="Lucey K."/>
            <person name="Ballor N.R."/>
            <person name="Ottesen E."/>
            <person name="Rosenthal R."/>
            <person name="Allen A."/>
            <person name="Leadbetter J.R."/>
            <person name="Paulsen I.T."/>
        </authorList>
    </citation>
    <scope>NUCLEOTIDE SEQUENCE [LARGE SCALE GENOMIC DNA]</scope>
    <source>
        <strain evidence="2">ATCC BAA-888 / DSM 13862 / ZAS-9</strain>
    </source>
</reference>
<dbReference type="InterPro" id="IPR016195">
    <property type="entry name" value="Pol/histidinol_Pase-like"/>
</dbReference>
<dbReference type="KEGG" id="taz:TREAZ_3436"/>
<dbReference type="EMBL" id="CP001841">
    <property type="protein sequence ID" value="AEF81758.1"/>
    <property type="molecule type" value="Genomic_DNA"/>
</dbReference>
<name>F5Y7T2_LEAAZ</name>
<evidence type="ECO:0008006" key="3">
    <source>
        <dbReference type="Google" id="ProtNLM"/>
    </source>
</evidence>
<dbReference type="RefSeq" id="WP_015712136.1">
    <property type="nucleotide sequence ID" value="NC_015577.1"/>
</dbReference>
<evidence type="ECO:0000313" key="2">
    <source>
        <dbReference type="Proteomes" id="UP000009222"/>
    </source>
</evidence>
<dbReference type="HOGENOM" id="CLU_598436_0_0_12"/>
<protein>
    <recommendedName>
        <fullName evidence="3">PHP domain-containing protein</fullName>
    </recommendedName>
</protein>
<dbReference type="STRING" id="545695.TREAZ_3436"/>
<dbReference type="AlphaFoldDB" id="F5Y7T2"/>
<evidence type="ECO:0000313" key="1">
    <source>
        <dbReference type="EMBL" id="AEF81758.1"/>
    </source>
</evidence>
<reference evidence="1 2" key="2">
    <citation type="journal article" date="2011" name="ISME J.">
        <title>RNA-seq reveals cooperative metabolic interactions between two termite-gut spirochete species in co-culture.</title>
        <authorList>
            <person name="Rosenthal A.Z."/>
            <person name="Matson E.G."/>
            <person name="Eldar A."/>
            <person name="Leadbetter J.R."/>
        </authorList>
    </citation>
    <scope>NUCLEOTIDE SEQUENCE [LARGE SCALE GENOMIC DNA]</scope>
    <source>
        <strain evidence="2">ATCC BAA-888 / DSM 13862 / ZAS-9</strain>
    </source>
</reference>
<dbReference type="InParanoid" id="F5Y7T2"/>
<keyword evidence="2" id="KW-1185">Reference proteome</keyword>
<sequence>MSIVFPALVNDPKAGASERIAALKQFVEGGGLKSMPAFTGEINNHIHTIYSFSPYTPAMAALKAREAGLEAAGSVDHDSYSAADEMRQACEIIGLGCVTGFELRVSLKHTEFADRKINSPDSKGIAYMTVQGVPSSAGIRVKDFLKPISNARRERNIKMTENLNTILASSGLGKLNYDNDIVPLSMTHEGGSVTERHLLYALSLKLINETGKGEKLLKFLEGKFGVKVTGKNQTWLQDPENPYYPWDLLGVLKGSFNEKIFIQPNESECPKAEVVTSFAKSINAIPSYAYLGDITDSVTGDKKAEKFEDDYLDDLIPKLKSFGFQGVTYMPPRNTREQLARLHHLCEKQDLIEISGVDINSPRQVFQCPEIRRPEFAMLLDTTWALAAHEKIASVDTKRGLFNPADLLAGKPLGERIAAFAKEGRKRI</sequence>
<accession>F5Y7T2</accession>
<dbReference type="eggNOG" id="COG0613">
    <property type="taxonomic scope" value="Bacteria"/>
</dbReference>